<evidence type="ECO:0000313" key="1">
    <source>
        <dbReference type="EMBL" id="ASJ07567.1"/>
    </source>
</evidence>
<accession>A0A218P9V2</accession>
<organism evidence="1 2">
    <name type="scientific">Thermococcus pacificus</name>
    <dbReference type="NCBI Taxonomy" id="71998"/>
    <lineage>
        <taxon>Archaea</taxon>
        <taxon>Methanobacteriati</taxon>
        <taxon>Methanobacteriota</taxon>
        <taxon>Thermococci</taxon>
        <taxon>Thermococcales</taxon>
        <taxon>Thermococcaceae</taxon>
        <taxon>Thermococcus</taxon>
    </lineage>
</organism>
<gene>
    <name evidence="1" type="ORF">A3L08_09670</name>
</gene>
<dbReference type="Proteomes" id="UP000197418">
    <property type="component" value="Chromosome"/>
</dbReference>
<evidence type="ECO:0000313" key="2">
    <source>
        <dbReference type="Proteomes" id="UP000197418"/>
    </source>
</evidence>
<proteinExistence type="predicted"/>
<sequence length="129" mass="15085">MPRELELLEKSPAVKSYEIVDYKEGESFYFLKIRAELIDGSVLYIREFVSEEEYNYSFQWQKDEKLIVRWDNAPHHRDIETFPHHKHVGSQDSIHPSKEISLEDILGVIGEKIVPGNRAQDSNASIRVK</sequence>
<keyword evidence="2" id="KW-1185">Reference proteome</keyword>
<dbReference type="GeneID" id="33316540"/>
<reference evidence="1 2" key="1">
    <citation type="submission" date="2016-04" db="EMBL/GenBank/DDBJ databases">
        <title>Complete genome sequence of Thermococcus pacificus type strain P4.</title>
        <authorList>
            <person name="Oger P.M."/>
        </authorList>
    </citation>
    <scope>NUCLEOTIDE SEQUENCE [LARGE SCALE GENOMIC DNA]</scope>
    <source>
        <strain evidence="1 2">P-4</strain>
    </source>
</reference>
<protein>
    <submittedName>
        <fullName evidence="1">Uncharacterized protein</fullName>
    </submittedName>
</protein>
<dbReference type="InterPro" id="IPR045397">
    <property type="entry name" value="TumE-like"/>
</dbReference>
<name>A0A218P9V2_9EURY</name>
<dbReference type="AlphaFoldDB" id="A0A218P9V2"/>
<dbReference type="KEGG" id="tpaf:A3L08_09670"/>
<dbReference type="Pfam" id="PF20126">
    <property type="entry name" value="TumE"/>
    <property type="match status" value="1"/>
</dbReference>
<dbReference type="EMBL" id="CP015102">
    <property type="protein sequence ID" value="ASJ07567.1"/>
    <property type="molecule type" value="Genomic_DNA"/>
</dbReference>
<dbReference type="RefSeq" id="WP_088854811.1">
    <property type="nucleotide sequence ID" value="NZ_CP015102.1"/>
</dbReference>